<evidence type="ECO:0000313" key="2">
    <source>
        <dbReference type="EnsemblPlants" id="OMERI09G02980.1"/>
    </source>
</evidence>
<dbReference type="Proteomes" id="UP000008021">
    <property type="component" value="Chromosome 9"/>
</dbReference>
<dbReference type="AlphaFoldDB" id="A0A0E0EQA6"/>
<dbReference type="EnsemblPlants" id="OMERI09G02980.1">
    <property type="protein sequence ID" value="OMERI09G02980.1"/>
    <property type="gene ID" value="OMERI09G02980"/>
</dbReference>
<feature type="region of interest" description="Disordered" evidence="1">
    <location>
        <begin position="32"/>
        <end position="52"/>
    </location>
</feature>
<organism evidence="2">
    <name type="scientific">Oryza meridionalis</name>
    <dbReference type="NCBI Taxonomy" id="40149"/>
    <lineage>
        <taxon>Eukaryota</taxon>
        <taxon>Viridiplantae</taxon>
        <taxon>Streptophyta</taxon>
        <taxon>Embryophyta</taxon>
        <taxon>Tracheophyta</taxon>
        <taxon>Spermatophyta</taxon>
        <taxon>Magnoliopsida</taxon>
        <taxon>Liliopsida</taxon>
        <taxon>Poales</taxon>
        <taxon>Poaceae</taxon>
        <taxon>BOP clade</taxon>
        <taxon>Oryzoideae</taxon>
        <taxon>Oryzeae</taxon>
        <taxon>Oryzinae</taxon>
        <taxon>Oryza</taxon>
    </lineage>
</organism>
<dbReference type="HOGENOM" id="CLU_2691965_0_0_1"/>
<sequence length="74" mass="7831">MASAAASLLLRSAGVRCSGLFLALSRSSACRPASSKTAHGGSTARTASGRNPNPIRLYSLKGHIKILRRRIIRL</sequence>
<keyword evidence="3" id="KW-1185">Reference proteome</keyword>
<dbReference type="Gramene" id="OMERI09G02980.1">
    <property type="protein sequence ID" value="OMERI09G02980.1"/>
    <property type="gene ID" value="OMERI09G02980"/>
</dbReference>
<protein>
    <submittedName>
        <fullName evidence="2">Uncharacterized protein</fullName>
    </submittedName>
</protein>
<reference evidence="2" key="1">
    <citation type="submission" date="2015-04" db="UniProtKB">
        <authorList>
            <consortium name="EnsemblPlants"/>
        </authorList>
    </citation>
    <scope>IDENTIFICATION</scope>
</reference>
<evidence type="ECO:0000313" key="3">
    <source>
        <dbReference type="Proteomes" id="UP000008021"/>
    </source>
</evidence>
<proteinExistence type="predicted"/>
<reference evidence="2" key="2">
    <citation type="submission" date="2018-05" db="EMBL/GenBank/DDBJ databases">
        <title>OmerRS3 (Oryza meridionalis Reference Sequence Version 3).</title>
        <authorList>
            <person name="Zhang J."/>
            <person name="Kudrna D."/>
            <person name="Lee S."/>
            <person name="Talag J."/>
            <person name="Welchert J."/>
            <person name="Wing R.A."/>
        </authorList>
    </citation>
    <scope>NUCLEOTIDE SEQUENCE [LARGE SCALE GENOMIC DNA]</scope>
    <source>
        <strain evidence="2">cv. OR44</strain>
    </source>
</reference>
<accession>A0A0E0EQA6</accession>
<name>A0A0E0EQA6_9ORYZ</name>
<evidence type="ECO:0000256" key="1">
    <source>
        <dbReference type="SAM" id="MobiDB-lite"/>
    </source>
</evidence>